<feature type="compositionally biased region" description="Low complexity" evidence="1">
    <location>
        <begin position="303"/>
        <end position="322"/>
    </location>
</feature>
<feature type="region of interest" description="Disordered" evidence="1">
    <location>
        <begin position="160"/>
        <end position="217"/>
    </location>
</feature>
<feature type="region of interest" description="Disordered" evidence="1">
    <location>
        <begin position="299"/>
        <end position="438"/>
    </location>
</feature>
<dbReference type="AlphaFoldDB" id="A0A699HTU9"/>
<comment type="caution">
    <text evidence="2">The sequence shown here is derived from an EMBL/GenBank/DDBJ whole genome shotgun (WGS) entry which is preliminary data.</text>
</comment>
<proteinExistence type="predicted"/>
<reference evidence="2" key="1">
    <citation type="journal article" date="2019" name="Sci. Rep.">
        <title>Draft genome of Tanacetum cinerariifolium, the natural source of mosquito coil.</title>
        <authorList>
            <person name="Yamashiro T."/>
            <person name="Shiraishi A."/>
            <person name="Satake H."/>
            <person name="Nakayama K."/>
        </authorList>
    </citation>
    <scope>NUCLEOTIDE SEQUENCE</scope>
</reference>
<name>A0A699HTU9_TANCI</name>
<evidence type="ECO:0000256" key="1">
    <source>
        <dbReference type="SAM" id="MobiDB-lite"/>
    </source>
</evidence>
<feature type="compositionally biased region" description="Low complexity" evidence="1">
    <location>
        <begin position="368"/>
        <end position="381"/>
    </location>
</feature>
<gene>
    <name evidence="2" type="ORF">Tci_430507</name>
</gene>
<feature type="compositionally biased region" description="Basic and acidic residues" evidence="1">
    <location>
        <begin position="422"/>
        <end position="434"/>
    </location>
</feature>
<dbReference type="EMBL" id="BKCJ010191131">
    <property type="protein sequence ID" value="GEY58533.1"/>
    <property type="molecule type" value="Genomic_DNA"/>
</dbReference>
<feature type="region of interest" description="Disordered" evidence="1">
    <location>
        <begin position="577"/>
        <end position="611"/>
    </location>
</feature>
<evidence type="ECO:0000313" key="2">
    <source>
        <dbReference type="EMBL" id="GEY58533.1"/>
    </source>
</evidence>
<sequence length="611" mass="66322">MMLSRTKPTHHHCHLGYFHLHQGLLLGQFHLHQGIILGHLNLHQCILLGQLNLHKGLLLGHLNHPQDATTCGSTVVSSGFGLLDGSTLTGRTSTSMTSFHFQVLKLSSCLRFFAASLLFTKDTIHNVTPPTTHVDTTLTPIEIPTISPIIPPSLDCTPASLDYSPASDTESDPFEDLSSDHIPPLPAISSFLSSTDDSSDSDTPDTPPSPTHGTPLTEITLSTQRSPAASGALCHRVMILAPGQPIPHGRPYRYHPNRPVHMMTARKRVGPLPTHHLIMRHSVGYSSSDLFTFDNSSKTLTNSSSDDISDSSSGHSSSDHSSPALPSGMRSSHQLCSSVRSIPYSSATITERPSHSSSMSPSRKRSRSPTTSVPISSSIPRALSPARADLLPPPKRIWNSDSTADLEGCSDESSKSSMPRETSLRDDVVVRGSDEPYSEPDIDLEIQAEIDECIAYADALSAEGIDVRVVVETVAREEVEKSVRGQVEVRVERVTHLAVDQGHMNVATGQQSAVVSERISKLEQDNTRLRGTTMPNTRSGTKMTREAVNKLIDRRVAKTLEASNAIINLEPLVEGRGEQEYENGDDYEGGNGNGGVNGSERMEMEETEIEE</sequence>
<accession>A0A699HTU9</accession>
<protein>
    <submittedName>
        <fullName evidence="2">Uncharacterized protein</fullName>
    </submittedName>
</protein>
<feature type="compositionally biased region" description="Polar residues" evidence="1">
    <location>
        <begin position="329"/>
        <end position="351"/>
    </location>
</feature>
<organism evidence="2">
    <name type="scientific">Tanacetum cinerariifolium</name>
    <name type="common">Dalmatian daisy</name>
    <name type="synonym">Chrysanthemum cinerariifolium</name>
    <dbReference type="NCBI Taxonomy" id="118510"/>
    <lineage>
        <taxon>Eukaryota</taxon>
        <taxon>Viridiplantae</taxon>
        <taxon>Streptophyta</taxon>
        <taxon>Embryophyta</taxon>
        <taxon>Tracheophyta</taxon>
        <taxon>Spermatophyta</taxon>
        <taxon>Magnoliopsida</taxon>
        <taxon>eudicotyledons</taxon>
        <taxon>Gunneridae</taxon>
        <taxon>Pentapetalae</taxon>
        <taxon>asterids</taxon>
        <taxon>campanulids</taxon>
        <taxon>Asterales</taxon>
        <taxon>Asteraceae</taxon>
        <taxon>Asteroideae</taxon>
        <taxon>Anthemideae</taxon>
        <taxon>Anthemidinae</taxon>
        <taxon>Tanacetum</taxon>
    </lineage>
</organism>